<evidence type="ECO:0000313" key="2">
    <source>
        <dbReference type="Proteomes" id="UP000501451"/>
    </source>
</evidence>
<reference evidence="1 2" key="1">
    <citation type="journal article" date="2017" name="Int. J. Syst. Evol. Microbiol.">
        <title>Jeotgalibaca porci sp. nov. and Jeotgalibaca arthritidis sp. nov., isolated from pigs, and emended description of the genus Jeotgalibaca.</title>
        <authorList>
            <person name="Zamora L."/>
            <person name="Perez-Sancho M."/>
            <person name="Dominguez L."/>
            <person name="Fernandez-Garayzabal J.F."/>
            <person name="Vela A.I."/>
        </authorList>
    </citation>
    <scope>NUCLEOTIDE SEQUENCE [LARGE SCALE GENOMIC DNA]</scope>
    <source>
        <strain evidence="1 2">CECT 9157</strain>
    </source>
</reference>
<keyword evidence="2" id="KW-1185">Reference proteome</keyword>
<gene>
    <name evidence="1" type="ORF">G7057_09340</name>
</gene>
<dbReference type="RefSeq" id="WP_166163174.1">
    <property type="nucleotide sequence ID" value="NZ_CP049740.1"/>
</dbReference>
<accession>A0A6G7KBG5</accession>
<organism evidence="1 2">
    <name type="scientific">Jeotgalibaca arthritidis</name>
    <dbReference type="NCBI Taxonomy" id="1868794"/>
    <lineage>
        <taxon>Bacteria</taxon>
        <taxon>Bacillati</taxon>
        <taxon>Bacillota</taxon>
        <taxon>Bacilli</taxon>
        <taxon>Lactobacillales</taxon>
        <taxon>Carnobacteriaceae</taxon>
        <taxon>Jeotgalibaca</taxon>
    </lineage>
</organism>
<dbReference type="Proteomes" id="UP000501451">
    <property type="component" value="Chromosome"/>
</dbReference>
<dbReference type="KEGG" id="jar:G7057_09340"/>
<dbReference type="AlphaFoldDB" id="A0A6G7KBG5"/>
<evidence type="ECO:0000313" key="1">
    <source>
        <dbReference type="EMBL" id="QII82614.1"/>
    </source>
</evidence>
<proteinExistence type="predicted"/>
<dbReference type="EMBL" id="CP049740">
    <property type="protein sequence ID" value="QII82614.1"/>
    <property type="molecule type" value="Genomic_DNA"/>
</dbReference>
<sequence length="90" mass="10143">MEKKAEEMIENNSIEFNITLSLIEQLIDNHDSLVKIAQKVEKKELTDYTAAYEVLRLSGRTTNSLTLAHRLVSGMNDSNEEILADTTVFG</sequence>
<name>A0A6G7KBG5_9LACT</name>
<protein>
    <submittedName>
        <fullName evidence="1">Uncharacterized protein</fullName>
    </submittedName>
</protein>